<keyword evidence="1" id="KW-0732">Signal</keyword>
<proteinExistence type="predicted"/>
<dbReference type="HOGENOM" id="CLU_127776_0_0_1"/>
<dbReference type="AlphaFoldDB" id="A0A084AF51"/>
<name>A0A084AF51_STACB</name>
<dbReference type="OrthoDB" id="5022742at2759"/>
<feature type="chain" id="PRO_5001770800" evidence="1">
    <location>
        <begin position="20"/>
        <end position="157"/>
    </location>
</feature>
<protein>
    <submittedName>
        <fullName evidence="2">Uncharacterized protein</fullName>
    </submittedName>
</protein>
<feature type="signal peptide" evidence="1">
    <location>
        <begin position="1"/>
        <end position="19"/>
    </location>
</feature>
<dbReference type="Proteomes" id="UP000028045">
    <property type="component" value="Unassembled WGS sequence"/>
</dbReference>
<evidence type="ECO:0000313" key="2">
    <source>
        <dbReference type="EMBL" id="KEY63930.1"/>
    </source>
</evidence>
<dbReference type="EMBL" id="KL649612">
    <property type="protein sequence ID" value="KEY63930.1"/>
    <property type="molecule type" value="Genomic_DNA"/>
</dbReference>
<organism evidence="2 3">
    <name type="scientific">Stachybotrys chartarum (strain CBS 109288 / IBT 7711)</name>
    <name type="common">Toxic black mold</name>
    <name type="synonym">Stilbospora chartarum</name>
    <dbReference type="NCBI Taxonomy" id="1280523"/>
    <lineage>
        <taxon>Eukaryota</taxon>
        <taxon>Fungi</taxon>
        <taxon>Dikarya</taxon>
        <taxon>Ascomycota</taxon>
        <taxon>Pezizomycotina</taxon>
        <taxon>Sordariomycetes</taxon>
        <taxon>Hypocreomycetidae</taxon>
        <taxon>Hypocreales</taxon>
        <taxon>Stachybotryaceae</taxon>
        <taxon>Stachybotrys</taxon>
    </lineage>
</organism>
<accession>A0A084AF51</accession>
<sequence>MHFSTILSTIVITLSVANAVAIDNDVEPRDSVIDNVVEPRDPAVDNIFDPRDTGQESTIEPRQQSSRPLLTLTGLRGMAGSRFTGVGVPGRCYNLPQNVREFQSAQPNTGYRCDIWDNFDCRGSILSVGTANIQALTRPARIPQWRSWRCWCGSCPP</sequence>
<evidence type="ECO:0000256" key="1">
    <source>
        <dbReference type="SAM" id="SignalP"/>
    </source>
</evidence>
<gene>
    <name evidence="2" type="ORF">S7711_10274</name>
</gene>
<evidence type="ECO:0000313" key="3">
    <source>
        <dbReference type="Proteomes" id="UP000028045"/>
    </source>
</evidence>
<reference evidence="2 3" key="1">
    <citation type="journal article" date="2014" name="BMC Genomics">
        <title>Comparative genome sequencing reveals chemotype-specific gene clusters in the toxigenic black mold Stachybotrys.</title>
        <authorList>
            <person name="Semeiks J."/>
            <person name="Borek D."/>
            <person name="Otwinowski Z."/>
            <person name="Grishin N.V."/>
        </authorList>
    </citation>
    <scope>NUCLEOTIDE SEQUENCE [LARGE SCALE GENOMIC DNA]</scope>
    <source>
        <strain evidence="3">CBS 109288 / IBT 7711</strain>
    </source>
</reference>
<keyword evidence="3" id="KW-1185">Reference proteome</keyword>